<dbReference type="PANTHER" id="PTHR12318:SF0">
    <property type="entry name" value="ACYL-COENZYME A DIPHOSPHATASE NUDT19"/>
    <property type="match status" value="1"/>
</dbReference>
<feature type="domain" description="Nudix hydrolase" evidence="7">
    <location>
        <begin position="23"/>
        <end position="226"/>
    </location>
</feature>
<evidence type="ECO:0000256" key="2">
    <source>
        <dbReference type="ARBA" id="ARBA00001946"/>
    </source>
</evidence>
<dbReference type="OrthoDB" id="7183442at2"/>
<dbReference type="SUPFAM" id="SSF55811">
    <property type="entry name" value="Nudix"/>
    <property type="match status" value="1"/>
</dbReference>
<organism evidence="8 9">
    <name type="scientific">Aeromicrobium ginsengisoli</name>
    <dbReference type="NCBI Taxonomy" id="363867"/>
    <lineage>
        <taxon>Bacteria</taxon>
        <taxon>Bacillati</taxon>
        <taxon>Actinomycetota</taxon>
        <taxon>Actinomycetes</taxon>
        <taxon>Propionibacteriales</taxon>
        <taxon>Nocardioidaceae</taxon>
        <taxon>Aeromicrobium</taxon>
    </lineage>
</organism>
<evidence type="ECO:0000256" key="5">
    <source>
        <dbReference type="ARBA" id="ARBA00022842"/>
    </source>
</evidence>
<evidence type="ECO:0000256" key="1">
    <source>
        <dbReference type="ARBA" id="ARBA00001936"/>
    </source>
</evidence>
<comment type="caution">
    <text evidence="8">The sequence shown here is derived from an EMBL/GenBank/DDBJ whole genome shotgun (WGS) entry which is preliminary data.</text>
</comment>
<dbReference type="InterPro" id="IPR000086">
    <property type="entry name" value="NUDIX_hydrolase_dom"/>
</dbReference>
<evidence type="ECO:0000256" key="3">
    <source>
        <dbReference type="ARBA" id="ARBA00022723"/>
    </source>
</evidence>
<dbReference type="Gene3D" id="3.90.79.10">
    <property type="entry name" value="Nucleoside Triphosphate Pyrophosphohydrolase"/>
    <property type="match status" value="1"/>
</dbReference>
<evidence type="ECO:0000256" key="4">
    <source>
        <dbReference type="ARBA" id="ARBA00022801"/>
    </source>
</evidence>
<dbReference type="CDD" id="cd18870">
    <property type="entry name" value="NUDIX_AcylCoAdiphos_Nudt19"/>
    <property type="match status" value="1"/>
</dbReference>
<keyword evidence="5" id="KW-0460">Magnesium</keyword>
<keyword evidence="9" id="KW-1185">Reference proteome</keyword>
<dbReference type="InterPro" id="IPR039121">
    <property type="entry name" value="NUDT19"/>
</dbReference>
<dbReference type="GO" id="GO:0016818">
    <property type="term" value="F:hydrolase activity, acting on acid anhydrides, in phosphorus-containing anhydrides"/>
    <property type="evidence" value="ECO:0007669"/>
    <property type="project" value="InterPro"/>
</dbReference>
<evidence type="ECO:0000313" key="9">
    <source>
        <dbReference type="Proteomes" id="UP000380867"/>
    </source>
</evidence>
<reference evidence="8" key="1">
    <citation type="submission" date="2019-09" db="EMBL/GenBank/DDBJ databases">
        <authorList>
            <person name="Li J."/>
        </authorList>
    </citation>
    <scope>NUCLEOTIDE SEQUENCE [LARGE SCALE GENOMIC DNA]</scope>
    <source>
        <strain evidence="8">JCM 14732</strain>
    </source>
</reference>
<keyword evidence="3" id="KW-0479">Metal-binding</keyword>
<comment type="cofactor">
    <cofactor evidence="1">
        <name>Mn(2+)</name>
        <dbReference type="ChEBI" id="CHEBI:29035"/>
    </cofactor>
</comment>
<protein>
    <submittedName>
        <fullName evidence="8">NUDIX hydrolase</fullName>
    </submittedName>
</protein>
<dbReference type="EMBL" id="SDPQ02000003">
    <property type="protein sequence ID" value="KAA1396042.1"/>
    <property type="molecule type" value="Genomic_DNA"/>
</dbReference>
<keyword evidence="4 8" id="KW-0378">Hydrolase</keyword>
<comment type="cofactor">
    <cofactor evidence="2">
        <name>Mg(2+)</name>
        <dbReference type="ChEBI" id="CHEBI:18420"/>
    </cofactor>
</comment>
<sequence length="272" mass="29476">MRVPLPERLRDHAQGYNGTVAEPRHASTIIVVRDGAEGIEAYLMRRQTSMAFAAGMYVFPGGGMHPSDVTGEVPWAGPSPSEWAQRLDCDVSLARGLVVAAVRETFEETGVLLAGPDPDTVLSDTSSVDMQAARATLEAGELTFAEFLIGHRLVLRSDLIGAWAHWITPTFEPRRYDTRFFVAALPEGQRVGEMSREADHASWAPLRDVLARVEAGEAAMMPPTVVACREVAEHSAGTILAAAAERTIRTIVPQLVEIDGDLFLETDLGDLS</sequence>
<dbReference type="PROSITE" id="PS51462">
    <property type="entry name" value="NUDIX"/>
    <property type="match status" value="1"/>
</dbReference>
<dbReference type="PANTHER" id="PTHR12318">
    <property type="entry name" value="TESTOSTERONE-REGULATED PROTEIN RP2"/>
    <property type="match status" value="1"/>
</dbReference>
<proteinExistence type="predicted"/>
<gene>
    <name evidence="8" type="ORF">ESP70_018130</name>
</gene>
<dbReference type="RefSeq" id="WP_149690687.1">
    <property type="nucleotide sequence ID" value="NZ_SDPQ02000003.1"/>
</dbReference>
<evidence type="ECO:0000256" key="6">
    <source>
        <dbReference type="ARBA" id="ARBA00023211"/>
    </source>
</evidence>
<evidence type="ECO:0000313" key="8">
    <source>
        <dbReference type="EMBL" id="KAA1396042.1"/>
    </source>
</evidence>
<dbReference type="InterPro" id="IPR015797">
    <property type="entry name" value="NUDIX_hydrolase-like_dom_sf"/>
</dbReference>
<evidence type="ECO:0000259" key="7">
    <source>
        <dbReference type="PROSITE" id="PS51462"/>
    </source>
</evidence>
<dbReference type="Proteomes" id="UP000380867">
    <property type="component" value="Unassembled WGS sequence"/>
</dbReference>
<dbReference type="AlphaFoldDB" id="A0A5M4FDN2"/>
<dbReference type="GO" id="GO:0046872">
    <property type="term" value="F:metal ion binding"/>
    <property type="evidence" value="ECO:0007669"/>
    <property type="project" value="UniProtKB-KW"/>
</dbReference>
<name>A0A5M4FDN2_9ACTN</name>
<accession>A0A5M4FDN2</accession>
<keyword evidence="6" id="KW-0464">Manganese</keyword>